<organism evidence="4 5">
    <name type="scientific">Fermentimicrarchaeum limneticum</name>
    <dbReference type="NCBI Taxonomy" id="2795018"/>
    <lineage>
        <taxon>Archaea</taxon>
        <taxon>Candidatus Micrarchaeota</taxon>
        <taxon>Candidatus Fermentimicrarchaeales</taxon>
        <taxon>Candidatus Fermentimicrarchaeaceae</taxon>
        <taxon>Candidatus Fermentimicrarchaeum</taxon>
    </lineage>
</organism>
<dbReference type="EMBL" id="CP058998">
    <property type="protein sequence ID" value="QLJ52554.1"/>
    <property type="molecule type" value="Genomic_DNA"/>
</dbReference>
<feature type="transmembrane region" description="Helical" evidence="1">
    <location>
        <begin position="30"/>
        <end position="48"/>
    </location>
</feature>
<keyword evidence="1" id="KW-0812">Transmembrane</keyword>
<evidence type="ECO:0000313" key="2">
    <source>
        <dbReference type="EMBL" id="QLJ52554.1"/>
    </source>
</evidence>
<evidence type="ECO:0000313" key="5">
    <source>
        <dbReference type="Proteomes" id="UP000510821"/>
    </source>
</evidence>
<evidence type="ECO:0000313" key="3">
    <source>
        <dbReference type="EMBL" id="QLJ52591.1"/>
    </source>
</evidence>
<dbReference type="EMBL" id="CP058998">
    <property type="protein sequence ID" value="QLJ52591.1"/>
    <property type="molecule type" value="Genomic_DNA"/>
</dbReference>
<dbReference type="Proteomes" id="UP000510821">
    <property type="component" value="Chromosome"/>
</dbReference>
<dbReference type="KEGG" id="flt:Sv326_0453"/>
<gene>
    <name evidence="2" type="ORF">Sv326_0379</name>
    <name evidence="3" type="ORF">Sv326_0416</name>
    <name evidence="4" type="ORF">Sv326_0453</name>
</gene>
<evidence type="ECO:0000256" key="1">
    <source>
        <dbReference type="SAM" id="Phobius"/>
    </source>
</evidence>
<reference evidence="4" key="1">
    <citation type="journal article" date="2020" name="Appl. Environ. Microbiol.">
        <title>Metabolic Diversity and Evolutionary History of the Archaeal Phylum 'Candidatus Micrarchaeota' Uncovered from a Freshwater Lake Metagenome.</title>
        <authorList>
            <person name="Kadnikov V.V."/>
            <person name="Savvichev A.S."/>
            <person name="Mardanov A.V."/>
            <person name="Beletsky A.V."/>
            <person name="Chupakov A.V."/>
            <person name="Kokryatskaya N.M."/>
            <person name="Pimenov N.V."/>
            <person name="Ravin N.V."/>
        </authorList>
    </citation>
    <scope>NUCLEOTIDE SEQUENCE</scope>
    <source>
        <strain evidence="4">Sv326</strain>
    </source>
</reference>
<keyword evidence="1" id="KW-1133">Transmembrane helix</keyword>
<sequence>MRIEDKFLNLAEGHLNHLRDYRHRTILDNVFAAILIPPIVIILMSIVIKNIIIEFAKNLFGVYQE</sequence>
<dbReference type="AlphaFoldDB" id="A0A7D5XLG6"/>
<reference evidence="5" key="2">
    <citation type="submission" date="2020-07" db="EMBL/GenBank/DDBJ databases">
        <title>Metabolic diversity and evolutionary history of the archaeal phylum ###Micrarchaeota### uncovered from a freshwater lake metagenome.</title>
        <authorList>
            <person name="Kadnikov V.V."/>
            <person name="Savvichev A.S."/>
            <person name="Mardanov A.V."/>
            <person name="Beletsky A.V."/>
            <person name="Chupakov A.V."/>
            <person name="Kokryatskaya N.M."/>
            <person name="Pimenov N.V."/>
            <person name="Ravin N.V."/>
        </authorList>
    </citation>
    <scope>NUCLEOTIDE SEQUENCE [LARGE SCALE GENOMIC DNA]</scope>
</reference>
<protein>
    <submittedName>
        <fullName evidence="4">Uncharacterized protein</fullName>
    </submittedName>
</protein>
<dbReference type="EMBL" id="CP058998">
    <property type="protein sequence ID" value="QLJ52628.1"/>
    <property type="molecule type" value="Genomic_DNA"/>
</dbReference>
<dbReference type="KEGG" id="flt:Sv326_0416"/>
<accession>A0A7D5XLG6</accession>
<proteinExistence type="predicted"/>
<dbReference type="KEGG" id="flt:Sv326_0379"/>
<evidence type="ECO:0000313" key="4">
    <source>
        <dbReference type="EMBL" id="QLJ52628.1"/>
    </source>
</evidence>
<keyword evidence="1" id="KW-0472">Membrane</keyword>
<name>A0A7D5XLG6_FERL1</name>